<evidence type="ECO:0000256" key="1">
    <source>
        <dbReference type="SAM" id="Phobius"/>
    </source>
</evidence>
<reference evidence="3" key="1">
    <citation type="submission" date="2019-05" db="EMBL/GenBank/DDBJ databases">
        <title>Flavobacterium profundi sp. nov., isolated from a deep-sea seamount.</title>
        <authorList>
            <person name="Zhang D.-C."/>
        </authorList>
    </citation>
    <scope>NUCLEOTIDE SEQUENCE [LARGE SCALE GENOMIC DNA]</scope>
    <source>
        <strain evidence="3">TP390</strain>
    </source>
</reference>
<dbReference type="EMBL" id="WQLW01000011">
    <property type="protein sequence ID" value="MVO10282.1"/>
    <property type="molecule type" value="Genomic_DNA"/>
</dbReference>
<evidence type="ECO:0000313" key="3">
    <source>
        <dbReference type="Proteomes" id="UP000431264"/>
    </source>
</evidence>
<dbReference type="AlphaFoldDB" id="A0A6I4ITS1"/>
<feature type="transmembrane region" description="Helical" evidence="1">
    <location>
        <begin position="32"/>
        <end position="49"/>
    </location>
</feature>
<organism evidence="2 3">
    <name type="scientific">Flavobacterium profundi</name>
    <dbReference type="NCBI Taxonomy" id="1774945"/>
    <lineage>
        <taxon>Bacteria</taxon>
        <taxon>Pseudomonadati</taxon>
        <taxon>Bacteroidota</taxon>
        <taxon>Flavobacteriia</taxon>
        <taxon>Flavobacteriales</taxon>
        <taxon>Flavobacteriaceae</taxon>
        <taxon>Flavobacterium</taxon>
    </lineage>
</organism>
<protein>
    <submittedName>
        <fullName evidence="2">Uncharacterized protein</fullName>
    </submittedName>
</protein>
<keyword evidence="1" id="KW-0812">Transmembrane</keyword>
<keyword evidence="1" id="KW-0472">Membrane</keyword>
<keyword evidence="3" id="KW-1185">Reference proteome</keyword>
<feature type="transmembrane region" description="Helical" evidence="1">
    <location>
        <begin position="7"/>
        <end position="26"/>
    </location>
</feature>
<evidence type="ECO:0000313" key="2">
    <source>
        <dbReference type="EMBL" id="MVO10282.1"/>
    </source>
</evidence>
<name>A0A6I4ITS1_9FLAO</name>
<proteinExistence type="predicted"/>
<dbReference type="Proteomes" id="UP000431264">
    <property type="component" value="Unassembled WGS sequence"/>
</dbReference>
<accession>A0A6I4ITS1</accession>
<gene>
    <name evidence="2" type="ORF">GOQ30_14000</name>
</gene>
<sequence>MSKKTKAFLYNLLGFTCFYVPAYLIIMHFTDLIGFWIAGPSFIVSLFLSPKFQYMQTHEGEKIFMKWIFVKGIREVK</sequence>
<dbReference type="OrthoDB" id="1179771at2"/>
<dbReference type="RefSeq" id="WP_140998709.1">
    <property type="nucleotide sequence ID" value="NZ_VDCZ01000011.1"/>
</dbReference>
<keyword evidence="1" id="KW-1133">Transmembrane helix</keyword>
<comment type="caution">
    <text evidence="2">The sequence shown here is derived from an EMBL/GenBank/DDBJ whole genome shotgun (WGS) entry which is preliminary data.</text>
</comment>